<evidence type="ECO:0000313" key="8">
    <source>
        <dbReference type="Proteomes" id="UP000618818"/>
    </source>
</evidence>
<keyword evidence="1" id="KW-0805">Transcription regulation</keyword>
<keyword evidence="3" id="KW-0804">Transcription</keyword>
<dbReference type="Pfam" id="PF00440">
    <property type="entry name" value="TetR_N"/>
    <property type="match status" value="1"/>
</dbReference>
<feature type="domain" description="HTH tetR-type" evidence="6">
    <location>
        <begin position="22"/>
        <end position="82"/>
    </location>
</feature>
<gene>
    <name evidence="7" type="ORF">IEZ26_10315</name>
</gene>
<accession>A0ABR8NA45</accession>
<evidence type="ECO:0000259" key="6">
    <source>
        <dbReference type="PROSITE" id="PS50977"/>
    </source>
</evidence>
<dbReference type="InterPro" id="IPR001647">
    <property type="entry name" value="HTH_TetR"/>
</dbReference>
<dbReference type="PROSITE" id="PS50977">
    <property type="entry name" value="HTH_TETR_2"/>
    <property type="match status" value="1"/>
</dbReference>
<evidence type="ECO:0000256" key="2">
    <source>
        <dbReference type="ARBA" id="ARBA00023125"/>
    </source>
</evidence>
<dbReference type="PANTHER" id="PTHR30055:SF234">
    <property type="entry name" value="HTH-TYPE TRANSCRIPTIONAL REGULATOR BETI"/>
    <property type="match status" value="1"/>
</dbReference>
<dbReference type="InterPro" id="IPR009057">
    <property type="entry name" value="Homeodomain-like_sf"/>
</dbReference>
<keyword evidence="2 4" id="KW-0238">DNA-binding</keyword>
<dbReference type="Gene3D" id="1.10.357.10">
    <property type="entry name" value="Tetracycline Repressor, domain 2"/>
    <property type="match status" value="1"/>
</dbReference>
<evidence type="ECO:0000256" key="5">
    <source>
        <dbReference type="SAM" id="MobiDB-lite"/>
    </source>
</evidence>
<dbReference type="SUPFAM" id="SSF46689">
    <property type="entry name" value="Homeodomain-like"/>
    <property type="match status" value="1"/>
</dbReference>
<proteinExistence type="predicted"/>
<feature type="region of interest" description="Disordered" evidence="5">
    <location>
        <begin position="207"/>
        <end position="227"/>
    </location>
</feature>
<keyword evidence="8" id="KW-1185">Reference proteome</keyword>
<organism evidence="7 8">
    <name type="scientific">Nocardioides cavernae</name>
    <dbReference type="NCBI Taxonomy" id="1921566"/>
    <lineage>
        <taxon>Bacteria</taxon>
        <taxon>Bacillati</taxon>
        <taxon>Actinomycetota</taxon>
        <taxon>Actinomycetes</taxon>
        <taxon>Propionibacteriales</taxon>
        <taxon>Nocardioidaceae</taxon>
        <taxon>Nocardioides</taxon>
    </lineage>
</organism>
<dbReference type="RefSeq" id="WP_191194714.1">
    <property type="nucleotide sequence ID" value="NZ_JACXYZ010000001.1"/>
</dbReference>
<dbReference type="InterPro" id="IPR050109">
    <property type="entry name" value="HTH-type_TetR-like_transc_reg"/>
</dbReference>
<dbReference type="Proteomes" id="UP000618818">
    <property type="component" value="Unassembled WGS sequence"/>
</dbReference>
<evidence type="ECO:0000256" key="1">
    <source>
        <dbReference type="ARBA" id="ARBA00023015"/>
    </source>
</evidence>
<dbReference type="EMBL" id="JACXYZ010000001">
    <property type="protein sequence ID" value="MBD3925014.1"/>
    <property type="molecule type" value="Genomic_DNA"/>
</dbReference>
<feature type="DNA-binding region" description="H-T-H motif" evidence="4">
    <location>
        <begin position="45"/>
        <end position="64"/>
    </location>
</feature>
<reference evidence="7 8" key="1">
    <citation type="submission" date="2020-09" db="EMBL/GenBank/DDBJ databases">
        <title>novel species in genus Nocardioides.</title>
        <authorList>
            <person name="Zhang G."/>
        </authorList>
    </citation>
    <scope>NUCLEOTIDE SEQUENCE [LARGE SCALE GENOMIC DNA]</scope>
    <source>
        <strain evidence="7 8">KCTC 39551</strain>
    </source>
</reference>
<evidence type="ECO:0000256" key="4">
    <source>
        <dbReference type="PROSITE-ProRule" id="PRU00335"/>
    </source>
</evidence>
<protein>
    <submittedName>
        <fullName evidence="7">Helix-turn-helix transcriptional regulator</fullName>
    </submittedName>
</protein>
<comment type="caution">
    <text evidence="7">The sequence shown here is derived from an EMBL/GenBank/DDBJ whole genome shotgun (WGS) entry which is preliminary data.</text>
</comment>
<evidence type="ECO:0000256" key="3">
    <source>
        <dbReference type="ARBA" id="ARBA00023163"/>
    </source>
</evidence>
<sequence>MEEREAPERRSYDASGRRAAAERRRLHVAEVAARLFAERGWNGTTLALVAAESGVSVELVTKTFDGKAGLFMEAFRSAGFGRRGGLREAFAALRLDDEPDLEVRLDRFVEFACSIVVPMGPLVLVLAHGAEQDPALRDLVRGAHLGHAAMCGDLVRLLARGEPAPDAVDEVYLLTRAETYLTLAQHRGWTVERYAAWLRRSLRSAVDGPPAGSGDGRVSPAPKLGTM</sequence>
<dbReference type="PANTHER" id="PTHR30055">
    <property type="entry name" value="HTH-TYPE TRANSCRIPTIONAL REGULATOR RUTR"/>
    <property type="match status" value="1"/>
</dbReference>
<name>A0ABR8NA45_9ACTN</name>
<evidence type="ECO:0000313" key="7">
    <source>
        <dbReference type="EMBL" id="MBD3925014.1"/>
    </source>
</evidence>